<protein>
    <recommendedName>
        <fullName evidence="3">Phage protein</fullName>
    </recommendedName>
</protein>
<dbReference type="Proteomes" id="UP000029628">
    <property type="component" value="Unassembled WGS sequence"/>
</dbReference>
<dbReference type="RefSeq" id="WP_038152922.1">
    <property type="nucleotide sequence ID" value="NZ_JRNT01000026.1"/>
</dbReference>
<dbReference type="eggNOG" id="ENOG5032V6V">
    <property type="taxonomic scope" value="Bacteria"/>
</dbReference>
<evidence type="ECO:0000313" key="1">
    <source>
        <dbReference type="EMBL" id="KGF46835.1"/>
    </source>
</evidence>
<dbReference type="AlphaFoldDB" id="A0A096AJ54"/>
<comment type="caution">
    <text evidence="1">The sequence shown here is derived from an EMBL/GenBank/DDBJ whole genome shotgun (WGS) entry which is preliminary data.</text>
</comment>
<gene>
    <name evidence="1" type="ORF">HMPREF0872_06780</name>
</gene>
<reference evidence="1 2" key="1">
    <citation type="submission" date="2014-07" db="EMBL/GenBank/DDBJ databases">
        <authorList>
            <person name="McCorrison J."/>
            <person name="Sanka R."/>
            <person name="Torralba M."/>
            <person name="Gillis M."/>
            <person name="Haft D.H."/>
            <person name="Methe B."/>
            <person name="Sutton G."/>
            <person name="Nelson K.E."/>
        </authorList>
    </citation>
    <scope>NUCLEOTIDE SEQUENCE [LARGE SCALE GENOMIC DNA]</scope>
    <source>
        <strain evidence="1 2">DNF00314</strain>
    </source>
</reference>
<evidence type="ECO:0000313" key="2">
    <source>
        <dbReference type="Proteomes" id="UP000029628"/>
    </source>
</evidence>
<name>A0A096AJ54_9FIRM</name>
<dbReference type="EMBL" id="JRNT01000026">
    <property type="protein sequence ID" value="KGF46835.1"/>
    <property type="molecule type" value="Genomic_DNA"/>
</dbReference>
<evidence type="ECO:0008006" key="3">
    <source>
        <dbReference type="Google" id="ProtNLM"/>
    </source>
</evidence>
<organism evidence="1 2">
    <name type="scientific">Veillonella montpellierensis DNF00314</name>
    <dbReference type="NCBI Taxonomy" id="1401067"/>
    <lineage>
        <taxon>Bacteria</taxon>
        <taxon>Bacillati</taxon>
        <taxon>Bacillota</taxon>
        <taxon>Negativicutes</taxon>
        <taxon>Veillonellales</taxon>
        <taxon>Veillonellaceae</taxon>
        <taxon>Veillonella</taxon>
    </lineage>
</organism>
<sequence length="198" mass="22956">MTHTDICNTALSYIGQGMITTLEANNESARQCRLHYDNTRKLLLRQYEWSFARRHEKLTLLNANVNGYKYIYLYPEKCLKMLAILDHQNGFDAFRQKEFEVFNIDNHTKVIASNVMLAYIDYIYDVTDCNIFDSLFLEAFIRKLASNLAVPLLGNEGVADRNYKMYQAALEEAKSLTAKERRSHITYPSLYAQVRGGE</sequence>
<accession>A0A096AJ54</accession>
<proteinExistence type="predicted"/>
<keyword evidence="2" id="KW-1185">Reference proteome</keyword>